<accession>A0A0D7BHU9</accession>
<keyword evidence="3" id="KW-1185">Reference proteome</keyword>
<feature type="region of interest" description="Disordered" evidence="1">
    <location>
        <begin position="64"/>
        <end position="102"/>
    </location>
</feature>
<proteinExistence type="predicted"/>
<evidence type="ECO:0000313" key="2">
    <source>
        <dbReference type="EMBL" id="KIY69775.1"/>
    </source>
</evidence>
<reference evidence="2 3" key="1">
    <citation type="journal article" date="2015" name="Fungal Genet. Biol.">
        <title>Evolution of novel wood decay mechanisms in Agaricales revealed by the genome sequences of Fistulina hepatica and Cylindrobasidium torrendii.</title>
        <authorList>
            <person name="Floudas D."/>
            <person name="Held B.W."/>
            <person name="Riley R."/>
            <person name="Nagy L.G."/>
            <person name="Koehler G."/>
            <person name="Ransdell A.S."/>
            <person name="Younus H."/>
            <person name="Chow J."/>
            <person name="Chiniquy J."/>
            <person name="Lipzen A."/>
            <person name="Tritt A."/>
            <person name="Sun H."/>
            <person name="Haridas S."/>
            <person name="LaButti K."/>
            <person name="Ohm R.A."/>
            <person name="Kues U."/>
            <person name="Blanchette R.A."/>
            <person name="Grigoriev I.V."/>
            <person name="Minto R.E."/>
            <person name="Hibbett D.S."/>
        </authorList>
    </citation>
    <scope>NUCLEOTIDE SEQUENCE [LARGE SCALE GENOMIC DNA]</scope>
    <source>
        <strain evidence="2 3">FP15055 ss-10</strain>
    </source>
</reference>
<dbReference type="STRING" id="1314674.A0A0D7BHU9"/>
<gene>
    <name evidence="2" type="ORF">CYLTODRAFT_409359</name>
</gene>
<dbReference type="EMBL" id="KN880478">
    <property type="protein sequence ID" value="KIY69775.1"/>
    <property type="molecule type" value="Genomic_DNA"/>
</dbReference>
<dbReference type="AlphaFoldDB" id="A0A0D7BHU9"/>
<organism evidence="2 3">
    <name type="scientific">Cylindrobasidium torrendii FP15055 ss-10</name>
    <dbReference type="NCBI Taxonomy" id="1314674"/>
    <lineage>
        <taxon>Eukaryota</taxon>
        <taxon>Fungi</taxon>
        <taxon>Dikarya</taxon>
        <taxon>Basidiomycota</taxon>
        <taxon>Agaricomycotina</taxon>
        <taxon>Agaricomycetes</taxon>
        <taxon>Agaricomycetidae</taxon>
        <taxon>Agaricales</taxon>
        <taxon>Marasmiineae</taxon>
        <taxon>Physalacriaceae</taxon>
        <taxon>Cylindrobasidium</taxon>
    </lineage>
</organism>
<protein>
    <submittedName>
        <fullName evidence="2">Uncharacterized protein</fullName>
    </submittedName>
</protein>
<evidence type="ECO:0000313" key="3">
    <source>
        <dbReference type="Proteomes" id="UP000054007"/>
    </source>
</evidence>
<dbReference type="Proteomes" id="UP000054007">
    <property type="component" value="Unassembled WGS sequence"/>
</dbReference>
<sequence>MNVNMMCWSQPPQFFNYSYSPHTQPTDPTYAVCTAPLVAPKPLPYHSPTFLQFMHLPELDQDLSHPPYATREPASKVARTVVKKNRALPYPHPSSRPRKTST</sequence>
<name>A0A0D7BHU9_9AGAR</name>
<dbReference type="OrthoDB" id="3029761at2759"/>
<evidence type="ECO:0000256" key="1">
    <source>
        <dbReference type="SAM" id="MobiDB-lite"/>
    </source>
</evidence>